<comment type="caution">
    <text evidence="2">The sequence shown here is derived from an EMBL/GenBank/DDBJ whole genome shotgun (WGS) entry which is preliminary data.</text>
</comment>
<evidence type="ECO:0000313" key="2">
    <source>
        <dbReference type="EMBL" id="KAH0548974.1"/>
    </source>
</evidence>
<reference evidence="2 3" key="1">
    <citation type="journal article" date="2021" name="J. Hered.">
        <title>A chromosome-level genome assembly of the parasitoid wasp, Cotesia glomerata (Hymenoptera: Braconidae).</title>
        <authorList>
            <person name="Pinto B.J."/>
            <person name="Weis J.J."/>
            <person name="Gamble T."/>
            <person name="Ode P.J."/>
            <person name="Paul R."/>
            <person name="Zaspel J.M."/>
        </authorList>
    </citation>
    <scope>NUCLEOTIDE SEQUENCE [LARGE SCALE GENOMIC DNA]</scope>
    <source>
        <strain evidence="2">CgM1</strain>
    </source>
</reference>
<keyword evidence="3" id="KW-1185">Reference proteome</keyword>
<dbReference type="AlphaFoldDB" id="A0AAV7HUU6"/>
<dbReference type="EMBL" id="JAHXZJ010001864">
    <property type="protein sequence ID" value="KAH0548974.1"/>
    <property type="molecule type" value="Genomic_DNA"/>
</dbReference>
<organism evidence="2 3">
    <name type="scientific">Cotesia glomerata</name>
    <name type="common">Lepidopteran parasitic wasp</name>
    <name type="synonym">Apanteles glomeratus</name>
    <dbReference type="NCBI Taxonomy" id="32391"/>
    <lineage>
        <taxon>Eukaryota</taxon>
        <taxon>Metazoa</taxon>
        <taxon>Ecdysozoa</taxon>
        <taxon>Arthropoda</taxon>
        <taxon>Hexapoda</taxon>
        <taxon>Insecta</taxon>
        <taxon>Pterygota</taxon>
        <taxon>Neoptera</taxon>
        <taxon>Endopterygota</taxon>
        <taxon>Hymenoptera</taxon>
        <taxon>Apocrita</taxon>
        <taxon>Ichneumonoidea</taxon>
        <taxon>Braconidae</taxon>
        <taxon>Microgastrinae</taxon>
        <taxon>Cotesia</taxon>
    </lineage>
</organism>
<evidence type="ECO:0000313" key="3">
    <source>
        <dbReference type="Proteomes" id="UP000826195"/>
    </source>
</evidence>
<feature type="non-terminal residue" evidence="2">
    <location>
        <position position="1"/>
    </location>
</feature>
<evidence type="ECO:0000256" key="1">
    <source>
        <dbReference type="SAM" id="MobiDB-lite"/>
    </source>
</evidence>
<proteinExistence type="predicted"/>
<gene>
    <name evidence="2" type="ORF">KQX54_004835</name>
</gene>
<sequence>FSKENKPPLKTQIKSKDEDLRDIRRKREQKDGVERTYQDKNRCKTLTRCYTGHTGWWMERCSEASNLSAVIREPIDDEAFEPFEVYPTSQQGTLESYCTSLCATPLYSSSSSSYPPPLAVRLS</sequence>
<accession>A0AAV7HUU6</accession>
<name>A0AAV7HUU6_COTGL</name>
<protein>
    <submittedName>
        <fullName evidence="2">Uncharacterized protein</fullName>
    </submittedName>
</protein>
<feature type="region of interest" description="Disordered" evidence="1">
    <location>
        <begin position="1"/>
        <end position="36"/>
    </location>
</feature>
<dbReference type="Proteomes" id="UP000826195">
    <property type="component" value="Unassembled WGS sequence"/>
</dbReference>